<reference evidence="13" key="1">
    <citation type="journal article" date="2019" name="Environ. Microbiol.">
        <title>Fungal ecological strategies reflected in gene transcription - a case study of two litter decomposers.</title>
        <authorList>
            <person name="Barbi F."/>
            <person name="Kohler A."/>
            <person name="Barry K."/>
            <person name="Baskaran P."/>
            <person name="Daum C."/>
            <person name="Fauchery L."/>
            <person name="Ihrmark K."/>
            <person name="Kuo A."/>
            <person name="LaButti K."/>
            <person name="Lipzen A."/>
            <person name="Morin E."/>
            <person name="Grigoriev I.V."/>
            <person name="Henrissat B."/>
            <person name="Lindahl B."/>
            <person name="Martin F."/>
        </authorList>
    </citation>
    <scope>NUCLEOTIDE SEQUENCE</scope>
    <source>
        <strain evidence="13">JB14</strain>
    </source>
</reference>
<keyword evidence="9" id="KW-1015">Disulfide bond</keyword>
<evidence type="ECO:0000313" key="13">
    <source>
        <dbReference type="EMBL" id="KAE9409025.1"/>
    </source>
</evidence>
<keyword evidence="7" id="KW-0186">Copper</keyword>
<comment type="cofactor">
    <cofactor evidence="1">
        <name>Cu(2+)</name>
        <dbReference type="ChEBI" id="CHEBI:29036"/>
    </cofactor>
</comment>
<evidence type="ECO:0000256" key="9">
    <source>
        <dbReference type="ARBA" id="ARBA00023157"/>
    </source>
</evidence>
<name>A0A6A4IKJ7_9AGAR</name>
<dbReference type="OrthoDB" id="2019572at2759"/>
<evidence type="ECO:0000256" key="10">
    <source>
        <dbReference type="ARBA" id="ARBA00023180"/>
    </source>
</evidence>
<feature type="chain" id="PRO_5025637507" evidence="12">
    <location>
        <begin position="20"/>
        <end position="318"/>
    </location>
</feature>
<dbReference type="GO" id="GO:0005576">
    <property type="term" value="C:extracellular region"/>
    <property type="evidence" value="ECO:0007669"/>
    <property type="project" value="UniProtKB-SubCell"/>
</dbReference>
<evidence type="ECO:0000256" key="11">
    <source>
        <dbReference type="ARBA" id="ARBA00046340"/>
    </source>
</evidence>
<keyword evidence="3" id="KW-0964">Secreted</keyword>
<keyword evidence="4" id="KW-0479">Metal-binding</keyword>
<comment type="subcellular location">
    <subcellularLocation>
        <location evidence="2">Secreted</location>
    </subcellularLocation>
</comment>
<evidence type="ECO:0000256" key="5">
    <source>
        <dbReference type="ARBA" id="ARBA00022729"/>
    </source>
</evidence>
<evidence type="ECO:0000256" key="3">
    <source>
        <dbReference type="ARBA" id="ARBA00022525"/>
    </source>
</evidence>
<accession>A0A6A4IKJ7</accession>
<keyword evidence="8" id="KW-0503">Monooxygenase</keyword>
<evidence type="ECO:0000256" key="12">
    <source>
        <dbReference type="SAM" id="SignalP"/>
    </source>
</evidence>
<evidence type="ECO:0000256" key="4">
    <source>
        <dbReference type="ARBA" id="ARBA00022723"/>
    </source>
</evidence>
<dbReference type="InterPro" id="IPR054497">
    <property type="entry name" value="LPMO_AA14"/>
</dbReference>
<protein>
    <submittedName>
        <fullName evidence="13">Uncharacterized protein</fullName>
    </submittedName>
</protein>
<organism evidence="13 14">
    <name type="scientific">Gymnopus androsaceus JB14</name>
    <dbReference type="NCBI Taxonomy" id="1447944"/>
    <lineage>
        <taxon>Eukaryota</taxon>
        <taxon>Fungi</taxon>
        <taxon>Dikarya</taxon>
        <taxon>Basidiomycota</taxon>
        <taxon>Agaricomycotina</taxon>
        <taxon>Agaricomycetes</taxon>
        <taxon>Agaricomycetidae</taxon>
        <taxon>Agaricales</taxon>
        <taxon>Marasmiineae</taxon>
        <taxon>Omphalotaceae</taxon>
        <taxon>Gymnopus</taxon>
    </lineage>
</organism>
<sequence>MRSAVIGLAVGLWATTTNAHLAVFTPGMWCANGTNGTDVNSDDPVNPLYQLEQAQWWFHADNGCNKVPPKDGDILELPAGKNINVEIAANQAFTTMSYNGKFISDWPDGKTYPSNYVCSLLCPQSARLIVFAELHTQNQSMAAGTALAIAYVSDIADVTPENLVVFSVTYNTPWLRLTNYEIPAAMPACPEGGCICGWGWIPNGCGQPNMYHEAIRCNVTGATSTTPVGTPKAPVWCQNDTSACVTGPKQMLYWNQASGNNIEVDGYDLAGAPKSPAYNSKCGFSNGEVLDNTFYRDSPLIGDFYPRIRSPKRHFHWI</sequence>
<comment type="similarity">
    <text evidence="11">Belongs to the polysaccharide monooxygenase AA14 family.</text>
</comment>
<gene>
    <name evidence="13" type="ORF">BT96DRAFT_807357</name>
</gene>
<keyword evidence="5 12" id="KW-0732">Signal</keyword>
<proteinExistence type="inferred from homology"/>
<keyword evidence="10" id="KW-0325">Glycoprotein</keyword>
<dbReference type="GO" id="GO:0004497">
    <property type="term" value="F:monooxygenase activity"/>
    <property type="evidence" value="ECO:0007669"/>
    <property type="project" value="UniProtKB-KW"/>
</dbReference>
<dbReference type="GO" id="GO:0046872">
    <property type="term" value="F:metal ion binding"/>
    <property type="evidence" value="ECO:0007669"/>
    <property type="project" value="UniProtKB-KW"/>
</dbReference>
<keyword evidence="14" id="KW-1185">Reference proteome</keyword>
<evidence type="ECO:0000256" key="2">
    <source>
        <dbReference type="ARBA" id="ARBA00004613"/>
    </source>
</evidence>
<dbReference type="AlphaFoldDB" id="A0A6A4IKJ7"/>
<dbReference type="Proteomes" id="UP000799118">
    <property type="component" value="Unassembled WGS sequence"/>
</dbReference>
<dbReference type="EMBL" id="ML769389">
    <property type="protein sequence ID" value="KAE9409025.1"/>
    <property type="molecule type" value="Genomic_DNA"/>
</dbReference>
<dbReference type="Pfam" id="PF22810">
    <property type="entry name" value="LPMO_AA14"/>
    <property type="match status" value="1"/>
</dbReference>
<evidence type="ECO:0000256" key="1">
    <source>
        <dbReference type="ARBA" id="ARBA00001973"/>
    </source>
</evidence>
<evidence type="ECO:0000256" key="7">
    <source>
        <dbReference type="ARBA" id="ARBA00023008"/>
    </source>
</evidence>
<feature type="signal peptide" evidence="12">
    <location>
        <begin position="1"/>
        <end position="19"/>
    </location>
</feature>
<keyword evidence="6" id="KW-0560">Oxidoreductase</keyword>
<evidence type="ECO:0000256" key="8">
    <source>
        <dbReference type="ARBA" id="ARBA00023033"/>
    </source>
</evidence>
<evidence type="ECO:0000256" key="6">
    <source>
        <dbReference type="ARBA" id="ARBA00023002"/>
    </source>
</evidence>
<evidence type="ECO:0000313" key="14">
    <source>
        <dbReference type="Proteomes" id="UP000799118"/>
    </source>
</evidence>